<evidence type="ECO:0000313" key="2">
    <source>
        <dbReference type="EMBL" id="MUT86602.1"/>
    </source>
</evidence>
<geneLocation type="plasmid" evidence="2">
    <name>unnamed1</name>
</geneLocation>
<keyword evidence="1" id="KW-0472">Membrane</keyword>
<feature type="transmembrane region" description="Helical" evidence="1">
    <location>
        <begin position="111"/>
        <end position="130"/>
    </location>
</feature>
<name>A0A844PX87_KLEPN</name>
<reference evidence="2" key="1">
    <citation type="submission" date="2019-11" db="EMBL/GenBank/DDBJ databases">
        <title>Ceftazidime-avibactam resistant K. pneumoniae.</title>
        <authorList>
            <person name="Di Pilato V."/>
            <person name="Viaggi V."/>
            <person name="Antonelli A."/>
            <person name="Principe L."/>
            <person name="Giani T."/>
            <person name="Luzzaro F."/>
            <person name="Rossolini G.M."/>
        </authorList>
    </citation>
    <scope>NUCLEOTIDE SEQUENCE [LARGE SCALE GENOMIC DNA]</scope>
    <source>
        <strain evidence="2">LC-1825/18</strain>
        <plasmid evidence="2">unnamed1</plasmid>
    </source>
</reference>
<keyword evidence="2" id="KW-0614">Plasmid</keyword>
<sequence>MSSTKRVLHMTLAQLKDIYARNDLTADELRVVVDRLNQQRTKFDTELPEIKPPVTGGWLSRSRSLQQAQINKNLCNHYKEQIQQWITLIEYYEGSLSKYEKVKRFVGKHKWFFVIATTVIAKSYVAYDVIEGWISKIV</sequence>
<comment type="caution">
    <text evidence="2">The sequence shown here is derived from an EMBL/GenBank/DDBJ whole genome shotgun (WGS) entry which is preliminary data.</text>
</comment>
<dbReference type="RefSeq" id="WP_019704538.1">
    <property type="nucleotide sequence ID" value="NZ_CP040597.1"/>
</dbReference>
<accession>A0A844PX87</accession>
<keyword evidence="1" id="KW-1133">Transmembrane helix</keyword>
<dbReference type="AlphaFoldDB" id="A0A844PX87"/>
<dbReference type="EMBL" id="WNWP01000019">
    <property type="protein sequence ID" value="MUT86602.1"/>
    <property type="molecule type" value="Genomic_DNA"/>
</dbReference>
<organism evidence="2">
    <name type="scientific">Klebsiella pneumoniae subsp. pneumoniae</name>
    <dbReference type="NCBI Taxonomy" id="72407"/>
    <lineage>
        <taxon>Bacteria</taxon>
        <taxon>Pseudomonadati</taxon>
        <taxon>Pseudomonadota</taxon>
        <taxon>Gammaproteobacteria</taxon>
        <taxon>Enterobacterales</taxon>
        <taxon>Enterobacteriaceae</taxon>
        <taxon>Klebsiella/Raoultella group</taxon>
        <taxon>Klebsiella</taxon>
        <taxon>Klebsiella pneumoniae complex</taxon>
    </lineage>
</organism>
<evidence type="ECO:0000256" key="1">
    <source>
        <dbReference type="SAM" id="Phobius"/>
    </source>
</evidence>
<gene>
    <name evidence="2" type="ORF">GLO21_21105</name>
</gene>
<protein>
    <submittedName>
        <fullName evidence="2">Uncharacterized protein</fullName>
    </submittedName>
</protein>
<keyword evidence="1" id="KW-0812">Transmembrane</keyword>
<proteinExistence type="predicted"/>